<gene>
    <name evidence="2" type="ORF">EU507_16235</name>
</gene>
<dbReference type="GO" id="GO:0003677">
    <property type="term" value="F:DNA binding"/>
    <property type="evidence" value="ECO:0007669"/>
    <property type="project" value="UniProtKB-KW"/>
</dbReference>
<organism evidence="2 3">
    <name type="scientific">Enterococcus faecalis</name>
    <name type="common">Streptococcus faecalis</name>
    <dbReference type="NCBI Taxonomy" id="1351"/>
    <lineage>
        <taxon>Bacteria</taxon>
        <taxon>Bacillati</taxon>
        <taxon>Bacillota</taxon>
        <taxon>Bacilli</taxon>
        <taxon>Lactobacillales</taxon>
        <taxon>Enterococcaceae</taxon>
        <taxon>Enterococcus</taxon>
    </lineage>
</organism>
<dbReference type="Pfam" id="PF04313">
    <property type="entry name" value="HSDR_N"/>
    <property type="match status" value="1"/>
</dbReference>
<dbReference type="Gene3D" id="3.40.50.300">
    <property type="entry name" value="P-loop containing nucleotide triphosphate hydrolases"/>
    <property type="match status" value="2"/>
</dbReference>
<dbReference type="Pfam" id="PF08463">
    <property type="entry name" value="EcoEI_R_C"/>
    <property type="match status" value="1"/>
</dbReference>
<dbReference type="EC" id="3.1.21.3" evidence="2"/>
<dbReference type="Pfam" id="PF04851">
    <property type="entry name" value="ResIII"/>
    <property type="match status" value="1"/>
</dbReference>
<dbReference type="Pfam" id="PF13643">
    <property type="entry name" value="DUF4145"/>
    <property type="match status" value="1"/>
</dbReference>
<dbReference type="CDD" id="cd18032">
    <property type="entry name" value="DEXHc_RE_I_III_res"/>
    <property type="match status" value="1"/>
</dbReference>
<evidence type="ECO:0000256" key="1">
    <source>
        <dbReference type="SAM" id="MobiDB-lite"/>
    </source>
</evidence>
<dbReference type="PROSITE" id="PS51192">
    <property type="entry name" value="HELICASE_ATP_BIND_1"/>
    <property type="match status" value="1"/>
</dbReference>
<dbReference type="EMBL" id="SEWT01000019">
    <property type="protein sequence ID" value="RYU28942.1"/>
    <property type="molecule type" value="Genomic_DNA"/>
</dbReference>
<dbReference type="InterPro" id="IPR013670">
    <property type="entry name" value="EcoEI_R_C_dom"/>
</dbReference>
<dbReference type="CDD" id="cd18799">
    <property type="entry name" value="SF2_C_EcoAI-like"/>
    <property type="match status" value="1"/>
</dbReference>
<dbReference type="InterPro" id="IPR007409">
    <property type="entry name" value="Restrct_endonuc_type1_HsdR_N"/>
</dbReference>
<evidence type="ECO:0000313" key="2">
    <source>
        <dbReference type="EMBL" id="RYU28942.1"/>
    </source>
</evidence>
<keyword evidence="2" id="KW-0378">Hydrolase</keyword>
<dbReference type="InterPro" id="IPR014001">
    <property type="entry name" value="Helicase_ATP-bd"/>
</dbReference>
<dbReference type="InterPro" id="IPR025285">
    <property type="entry name" value="DUF4145"/>
</dbReference>
<dbReference type="GO" id="GO:0005829">
    <property type="term" value="C:cytosol"/>
    <property type="evidence" value="ECO:0007669"/>
    <property type="project" value="TreeGrafter"/>
</dbReference>
<proteinExistence type="predicted"/>
<dbReference type="InterPro" id="IPR027417">
    <property type="entry name" value="P-loop_NTPase"/>
</dbReference>
<dbReference type="InterPro" id="IPR006935">
    <property type="entry name" value="Helicase/UvrB_N"/>
</dbReference>
<evidence type="ECO:0000313" key="3">
    <source>
        <dbReference type="Proteomes" id="UP000292223"/>
    </source>
</evidence>
<reference evidence="2 3" key="1">
    <citation type="submission" date="2019-02" db="EMBL/GenBank/DDBJ databases">
        <title>From farm to fork: dissemination of Tn554::fexA-optrA in linezolid-resistant Enterococcus faecalis clones from chicken feces and meat in Tunisia.</title>
        <authorList>
            <person name="Tedim A.P."/>
            <person name="Elghaieb H."/>
            <person name="Abbassi M.S."/>
            <person name="Novais C."/>
            <person name="Hassen A."/>
            <person name="Peixe L."/>
            <person name="Freitas A.R."/>
        </authorList>
    </citation>
    <scope>NUCLEOTIDE SEQUENCE [LARGE SCALE GENOMIC DNA]</scope>
    <source>
        <strain evidence="2 3">728T</strain>
    </source>
</reference>
<dbReference type="GO" id="GO:0009035">
    <property type="term" value="F:type I site-specific deoxyribonuclease activity"/>
    <property type="evidence" value="ECO:0007669"/>
    <property type="project" value="UniProtKB-EC"/>
</dbReference>
<dbReference type="Pfam" id="PF00271">
    <property type="entry name" value="Helicase_C"/>
    <property type="match status" value="1"/>
</dbReference>
<dbReference type="GO" id="GO:0009307">
    <property type="term" value="P:DNA restriction-modification system"/>
    <property type="evidence" value="ECO:0007669"/>
    <property type="project" value="UniProtKB-KW"/>
</dbReference>
<dbReference type="InterPro" id="IPR001650">
    <property type="entry name" value="Helicase_C-like"/>
</dbReference>
<dbReference type="Proteomes" id="UP000292223">
    <property type="component" value="Unassembled WGS sequence"/>
</dbReference>
<dbReference type="RefSeq" id="WP_010710027.1">
    <property type="nucleotide sequence ID" value="NZ_CAXOEW010000013.1"/>
</dbReference>
<dbReference type="InterPro" id="IPR050742">
    <property type="entry name" value="Helicase_Restrict-Modif_Enz"/>
</dbReference>
<dbReference type="NCBIfam" id="NF008521">
    <property type="entry name" value="PRK11448.1"/>
    <property type="match status" value="1"/>
</dbReference>
<feature type="region of interest" description="Disordered" evidence="1">
    <location>
        <begin position="167"/>
        <end position="187"/>
    </location>
</feature>
<dbReference type="SUPFAM" id="SSF52540">
    <property type="entry name" value="P-loop containing nucleoside triphosphate hydrolases"/>
    <property type="match status" value="1"/>
</dbReference>
<protein>
    <submittedName>
        <fullName evidence="2">Type I restriction-modification system endonuclease</fullName>
        <ecNumber evidence="2">3.1.21.3</ecNumber>
    </submittedName>
</protein>
<keyword evidence="2" id="KW-0540">Nuclease</keyword>
<feature type="compositionally biased region" description="Basic and acidic residues" evidence="1">
    <location>
        <begin position="177"/>
        <end position="186"/>
    </location>
</feature>
<dbReference type="Gene3D" id="3.90.1570.30">
    <property type="match status" value="1"/>
</dbReference>
<sequence>MSNFDMLSAQWPLFSKLGKQAEQNVYRDPNVSLIKIRLLAEQMTEALFSLERLTPWNLDNQFDKLRELERKGVLDTEIANVLHTIRKIGNKAAHDNYGNTTEAMSMLRYAHYLSNWFMEVYGSLDFIATTFEEPKDVDKATADELAKLRAQIELAESEKQAFQEQLEKMATQPSKQSEQEIKSDRRARSKKFLHNAKLDEKQTRIMFIDEQLRNAGWEADTENLDWRKGARPEKNKNKAIAEFPTSEGRADYAMFIGLKLIGIIEAKKYGKTAAGDLAQAKEYSKETPESQEYMYEETENGYKAPFLYSSNGRPYLKQLAEQSGIWFWDARTPEKSSYALERWHSPEDLLQKLVVNESKAEEELKEEPYPEFANRYYQIEAVKAVEKGLEENKRRMLLAMATGTGKTRLALSLMYRLIKTKRVRRVLFLVDRRSLGIQASDALKDTKIDNLSFSDIYDVKEVGDILPEQDTKIQIATVQGMVRRLFFKDDVAESPSVGTYDFIIVDEAHRGYTEDREMTDDELFYQNEKDYVSQYRRVIDYFDATIVGLTATPALHTTEIFGAPIYTYSYTDAVVDGYLVDHEPPIKFETQLSKYGIKFEADTDVYVWNDETKTIDKAHLDDELDFDVEQFNKKVITENFNKAILEGLTGYIDPNEPGKTLIFAANDQHADLIVRLLKEAYSEDGTVVDDDAIEKITGYIRHPDKEIKRFKNEKYPNIVVTVDLLTTGIDVPEIENLVFMRRVRSRILYDQMLGRATRLCPEIGKEAFRIFDAVHLYDYLQNITDMKPVVSNPKQSIQEVLEKTLQAEDDEEFGFFKAELIAKLQRKKQRISKKDEEEIATLNSTADLDSWIQSIKTMSRSELEAQTENIHRVASWYTFKDPTVISVHEDTLLDTSRGYGEGNVKPADYLNEFNQFIRENMNLIPALQVVVTRPKDLTYQDLREVQLRLKEKKFDETSLREAWRHEKKEYIAADIISFIRQAALGTTLVDHETRIKRAMQKVYGMESWNPKQLKWLQRIEKQLFETPVLAPTAKQYFDETEVWKQHGGYKFVLKKIGANVDNVVQVLNEELYVV</sequence>
<keyword evidence="2" id="KW-0255">Endonuclease</keyword>
<accession>A0A8B3RR33</accession>
<dbReference type="PANTHER" id="PTHR47396:SF1">
    <property type="entry name" value="ATP-DEPENDENT HELICASE IRC3-RELATED"/>
    <property type="match status" value="1"/>
</dbReference>
<dbReference type="GO" id="GO:0005524">
    <property type="term" value="F:ATP binding"/>
    <property type="evidence" value="ECO:0007669"/>
    <property type="project" value="UniProtKB-KW"/>
</dbReference>
<dbReference type="PROSITE" id="PS51194">
    <property type="entry name" value="HELICASE_CTER"/>
    <property type="match status" value="1"/>
</dbReference>
<dbReference type="SMART" id="SM00490">
    <property type="entry name" value="HELICc"/>
    <property type="match status" value="1"/>
</dbReference>
<comment type="caution">
    <text evidence="2">The sequence shown here is derived from an EMBL/GenBank/DDBJ whole genome shotgun (WGS) entry which is preliminary data.</text>
</comment>
<dbReference type="PANTHER" id="PTHR47396">
    <property type="entry name" value="TYPE I RESTRICTION ENZYME ECOKI R PROTEIN"/>
    <property type="match status" value="1"/>
</dbReference>
<dbReference type="AlphaFoldDB" id="A0A8B3RR33"/>
<dbReference type="SMART" id="SM00487">
    <property type="entry name" value="DEXDc"/>
    <property type="match status" value="1"/>
</dbReference>
<name>A0A8B3RR33_ENTFL</name>